<name>A0AAN8XC82_HALRR</name>
<dbReference type="EMBL" id="JAXCGZ010004728">
    <property type="protein sequence ID" value="KAK7081526.1"/>
    <property type="molecule type" value="Genomic_DNA"/>
</dbReference>
<organism evidence="1 2">
    <name type="scientific">Halocaridina rubra</name>
    <name type="common">Hawaiian red shrimp</name>
    <dbReference type="NCBI Taxonomy" id="373956"/>
    <lineage>
        <taxon>Eukaryota</taxon>
        <taxon>Metazoa</taxon>
        <taxon>Ecdysozoa</taxon>
        <taxon>Arthropoda</taxon>
        <taxon>Crustacea</taxon>
        <taxon>Multicrustacea</taxon>
        <taxon>Malacostraca</taxon>
        <taxon>Eumalacostraca</taxon>
        <taxon>Eucarida</taxon>
        <taxon>Decapoda</taxon>
        <taxon>Pleocyemata</taxon>
        <taxon>Caridea</taxon>
        <taxon>Atyoidea</taxon>
        <taxon>Atyidae</taxon>
        <taxon>Halocaridina</taxon>
    </lineage>
</organism>
<gene>
    <name evidence="1" type="ORF">SK128_014762</name>
</gene>
<evidence type="ECO:0000313" key="1">
    <source>
        <dbReference type="EMBL" id="KAK7081526.1"/>
    </source>
</evidence>
<feature type="non-terminal residue" evidence="1">
    <location>
        <position position="1"/>
    </location>
</feature>
<accession>A0AAN8XC82</accession>
<dbReference type="AlphaFoldDB" id="A0AAN8XC82"/>
<comment type="caution">
    <text evidence="1">The sequence shown here is derived from an EMBL/GenBank/DDBJ whole genome shotgun (WGS) entry which is preliminary data.</text>
</comment>
<keyword evidence="2" id="KW-1185">Reference proteome</keyword>
<evidence type="ECO:0000313" key="2">
    <source>
        <dbReference type="Proteomes" id="UP001381693"/>
    </source>
</evidence>
<dbReference type="Proteomes" id="UP001381693">
    <property type="component" value="Unassembled WGS sequence"/>
</dbReference>
<protein>
    <submittedName>
        <fullName evidence="1">Uncharacterized protein</fullName>
    </submittedName>
</protein>
<sequence length="70" mass="7568">DVEAVHGELGILQQVVRPISCHAYRAHKSAGSSTILGFHVYQGNVMNLTLVQTLDNIKALVLVSTNQVVL</sequence>
<proteinExistence type="predicted"/>
<reference evidence="1 2" key="1">
    <citation type="submission" date="2023-11" db="EMBL/GenBank/DDBJ databases">
        <title>Halocaridina rubra genome assembly.</title>
        <authorList>
            <person name="Smith C."/>
        </authorList>
    </citation>
    <scope>NUCLEOTIDE SEQUENCE [LARGE SCALE GENOMIC DNA]</scope>
    <source>
        <strain evidence="1">EP-1</strain>
        <tissue evidence="1">Whole</tissue>
    </source>
</reference>